<proteinExistence type="predicted"/>
<accession>A0A540KUG0</accession>
<evidence type="ECO:0000313" key="2">
    <source>
        <dbReference type="Proteomes" id="UP000315295"/>
    </source>
</evidence>
<name>A0A540KUG0_MALBA</name>
<protein>
    <submittedName>
        <fullName evidence="1">Uncharacterized protein</fullName>
    </submittedName>
</protein>
<reference evidence="1 2" key="1">
    <citation type="journal article" date="2019" name="G3 (Bethesda)">
        <title>Sequencing of a Wild Apple (Malus baccata) Genome Unravels the Differences Between Cultivated and Wild Apple Species Regarding Disease Resistance and Cold Tolerance.</title>
        <authorList>
            <person name="Chen X."/>
        </authorList>
    </citation>
    <scope>NUCLEOTIDE SEQUENCE [LARGE SCALE GENOMIC DNA]</scope>
    <source>
        <strain evidence="2">cv. Shandingzi</strain>
        <tissue evidence="1">Leaves</tissue>
    </source>
</reference>
<sequence>MEESKGAKSSKVIEDEENCVYDSSVDHKGNVPLRASTGVWKASLFIIVLAIEDHDKQFTYNSN</sequence>
<dbReference type="STRING" id="106549.A0A540KUG0"/>
<dbReference type="AlphaFoldDB" id="A0A540KUG0"/>
<dbReference type="EMBL" id="VIEB01000951">
    <property type="protein sequence ID" value="TQD77642.1"/>
    <property type="molecule type" value="Genomic_DNA"/>
</dbReference>
<keyword evidence="2" id="KW-1185">Reference proteome</keyword>
<organism evidence="1 2">
    <name type="scientific">Malus baccata</name>
    <name type="common">Siberian crab apple</name>
    <name type="synonym">Pyrus baccata</name>
    <dbReference type="NCBI Taxonomy" id="106549"/>
    <lineage>
        <taxon>Eukaryota</taxon>
        <taxon>Viridiplantae</taxon>
        <taxon>Streptophyta</taxon>
        <taxon>Embryophyta</taxon>
        <taxon>Tracheophyta</taxon>
        <taxon>Spermatophyta</taxon>
        <taxon>Magnoliopsida</taxon>
        <taxon>eudicotyledons</taxon>
        <taxon>Gunneridae</taxon>
        <taxon>Pentapetalae</taxon>
        <taxon>rosids</taxon>
        <taxon>fabids</taxon>
        <taxon>Rosales</taxon>
        <taxon>Rosaceae</taxon>
        <taxon>Amygdaloideae</taxon>
        <taxon>Maleae</taxon>
        <taxon>Malus</taxon>
    </lineage>
</organism>
<comment type="caution">
    <text evidence="1">The sequence shown here is derived from an EMBL/GenBank/DDBJ whole genome shotgun (WGS) entry which is preliminary data.</text>
</comment>
<gene>
    <name evidence="1" type="ORF">C1H46_036851</name>
</gene>
<dbReference type="Proteomes" id="UP000315295">
    <property type="component" value="Unassembled WGS sequence"/>
</dbReference>
<evidence type="ECO:0000313" key="1">
    <source>
        <dbReference type="EMBL" id="TQD77642.1"/>
    </source>
</evidence>